<dbReference type="RefSeq" id="WP_171187198.1">
    <property type="nucleotide sequence ID" value="NZ_WTPX01000071.1"/>
</dbReference>
<dbReference type="Pfam" id="PF02518">
    <property type="entry name" value="HATPase_c"/>
    <property type="match status" value="1"/>
</dbReference>
<dbReference type="SMART" id="SM00387">
    <property type="entry name" value="HATPase_c"/>
    <property type="match status" value="1"/>
</dbReference>
<dbReference type="EC" id="2.7.13.3" evidence="3"/>
<keyword evidence="5 13" id="KW-0597">Phosphoprotein</keyword>
<dbReference type="Proteomes" id="UP000609651">
    <property type="component" value="Unassembled WGS sequence"/>
</dbReference>
<dbReference type="PROSITE" id="PS50894">
    <property type="entry name" value="HPT"/>
    <property type="match status" value="1"/>
</dbReference>
<dbReference type="SMART" id="SM00448">
    <property type="entry name" value="REC"/>
    <property type="match status" value="1"/>
</dbReference>
<dbReference type="InterPro" id="IPR003594">
    <property type="entry name" value="HATPase_dom"/>
</dbReference>
<dbReference type="Gene3D" id="1.20.120.160">
    <property type="entry name" value="HPT domain"/>
    <property type="match status" value="1"/>
</dbReference>
<keyword evidence="7" id="KW-0547">Nucleotide-binding</keyword>
<keyword evidence="10" id="KW-0902">Two-component regulatory system</keyword>
<evidence type="ECO:0000256" key="10">
    <source>
        <dbReference type="ARBA" id="ARBA00023012"/>
    </source>
</evidence>
<dbReference type="Pfam" id="PF00512">
    <property type="entry name" value="HisKA"/>
    <property type="match status" value="1"/>
</dbReference>
<dbReference type="SUPFAM" id="SSF47384">
    <property type="entry name" value="Homodimeric domain of signal transducing histidine kinase"/>
    <property type="match status" value="1"/>
</dbReference>
<dbReference type="InterPro" id="IPR008207">
    <property type="entry name" value="Sig_transdc_His_kin_Hpt_dom"/>
</dbReference>
<evidence type="ECO:0000256" key="2">
    <source>
        <dbReference type="ARBA" id="ARBA00004651"/>
    </source>
</evidence>
<dbReference type="InterPro" id="IPR011006">
    <property type="entry name" value="CheY-like_superfamily"/>
</dbReference>
<dbReference type="Gene3D" id="1.10.287.130">
    <property type="match status" value="1"/>
</dbReference>
<evidence type="ECO:0000259" key="16">
    <source>
        <dbReference type="PROSITE" id="PS50109"/>
    </source>
</evidence>
<evidence type="ECO:0000256" key="7">
    <source>
        <dbReference type="ARBA" id="ARBA00022741"/>
    </source>
</evidence>
<accession>A0ABX1VEZ5</accession>
<dbReference type="PANTHER" id="PTHR45339">
    <property type="entry name" value="HYBRID SIGNAL TRANSDUCTION HISTIDINE KINASE J"/>
    <property type="match status" value="1"/>
</dbReference>
<dbReference type="Gene3D" id="3.40.50.2300">
    <property type="match status" value="1"/>
</dbReference>
<comment type="catalytic activity">
    <reaction evidence="1">
        <text>ATP + protein L-histidine = ADP + protein N-phospho-L-histidine.</text>
        <dbReference type="EC" id="2.7.13.3"/>
    </reaction>
</comment>
<dbReference type="Gene3D" id="3.30.565.10">
    <property type="entry name" value="Histidine kinase-like ATPase, C-terminal domain"/>
    <property type="match status" value="1"/>
</dbReference>
<feature type="domain" description="HPt" evidence="18">
    <location>
        <begin position="690"/>
        <end position="784"/>
    </location>
</feature>
<dbReference type="InterPro" id="IPR036641">
    <property type="entry name" value="HPT_dom_sf"/>
</dbReference>
<dbReference type="PROSITE" id="PS50110">
    <property type="entry name" value="RESPONSE_REGULATORY"/>
    <property type="match status" value="1"/>
</dbReference>
<keyword evidence="20" id="KW-1185">Reference proteome</keyword>
<sequence>MTLTDAGASRTSDRVAFETKRKARVEERVRRHGRVRAEVQTVRLARRIDRIFAVLLTLEWAAAVGLAYWLSPHTWEGGSAVMHPHIFAAALIGGAVNLVPVGLALRYQGRPITRHSIAVAQIVHSSLLIHLTGGRIETHFHIFCSLAFLASYRDWKVLILPTLLTAGDHYIRGRWWPESMYGIAAAAPWRWLEHAGWVLFEDVILAWGCVRGANELRKMSDLTVRERAALQVAHRHAQAERDAARQADNAKSAFLANMSHEIRTPLNAILGFTDVLRSGNCPPAERNEHLDTIRSSGDHLLALINDILDLSKVESGRMAFERIACNPNKILAGVLSGMRVVAAEKGLSLECRWNGPVPATIVTDSARLRQILLNLVGNAIKFTPGGCVRLAAEVVRRTDGRGYLFAVDVVDTGEGIAPDKLSAIFDPFTQADASVTRRHGGTGLGLSISRQISEALGGTIVAASRRGRGSLFRVTVDAGDLKGVAWVDPSEEGIPAEAFSRDDACSIAPERRVRTDARVLLVDDGEVNRRLIRVVLQRAGLTPVEAVNGHAALEAALAASQADRAFDLILMDMQMPVMDGYTAATEMRSAGITAPIIALTAHAMSGDRAKCVAAGCSDYLSKPVRPADLLAVMGRFVPARDDETAIAPDAVAGAAIEEPSPQSTFVASPIERPTTEDQSERPYGCELSEEDSDLWPIAADFAASLPDRLEACRALLSEGDAAGLSSAAHKLAGTAGTLGYGRFTAPAAALEKAAETDWDEAALTDLLSDLTELTAALHPIESNAPAEPSAT</sequence>
<evidence type="ECO:0000256" key="9">
    <source>
        <dbReference type="ARBA" id="ARBA00022989"/>
    </source>
</evidence>
<dbReference type="SMART" id="SM00388">
    <property type="entry name" value="HisKA"/>
    <property type="match status" value="1"/>
</dbReference>
<feature type="domain" description="Histidine kinase" evidence="16">
    <location>
        <begin position="257"/>
        <end position="480"/>
    </location>
</feature>
<organism evidence="19 20">
    <name type="scientific">Alienimonas chondri</name>
    <dbReference type="NCBI Taxonomy" id="2681879"/>
    <lineage>
        <taxon>Bacteria</taxon>
        <taxon>Pseudomonadati</taxon>
        <taxon>Planctomycetota</taxon>
        <taxon>Planctomycetia</taxon>
        <taxon>Planctomycetales</taxon>
        <taxon>Planctomycetaceae</taxon>
        <taxon>Alienimonas</taxon>
    </lineage>
</organism>
<keyword evidence="8" id="KW-0067">ATP-binding</keyword>
<comment type="caution">
    <text evidence="19">The sequence shown here is derived from an EMBL/GenBank/DDBJ whole genome shotgun (WGS) entry which is preliminary data.</text>
</comment>
<keyword evidence="6 15" id="KW-0812">Transmembrane</keyword>
<feature type="transmembrane region" description="Helical" evidence="15">
    <location>
        <begin position="82"/>
        <end position="105"/>
    </location>
</feature>
<dbReference type="InterPro" id="IPR036097">
    <property type="entry name" value="HisK_dim/P_sf"/>
</dbReference>
<dbReference type="GO" id="GO:0004673">
    <property type="term" value="F:protein histidine kinase activity"/>
    <property type="evidence" value="ECO:0007669"/>
    <property type="project" value="UniProtKB-EC"/>
</dbReference>
<evidence type="ECO:0000256" key="5">
    <source>
        <dbReference type="ARBA" id="ARBA00022553"/>
    </source>
</evidence>
<evidence type="ECO:0000313" key="20">
    <source>
        <dbReference type="Proteomes" id="UP000609651"/>
    </source>
</evidence>
<dbReference type="CDD" id="cd16922">
    <property type="entry name" value="HATPase_EvgS-ArcB-TorS-like"/>
    <property type="match status" value="1"/>
</dbReference>
<dbReference type="InterPro" id="IPR001789">
    <property type="entry name" value="Sig_transdc_resp-reg_receiver"/>
</dbReference>
<evidence type="ECO:0000256" key="8">
    <source>
        <dbReference type="ARBA" id="ARBA00022840"/>
    </source>
</evidence>
<evidence type="ECO:0000259" key="18">
    <source>
        <dbReference type="PROSITE" id="PS50894"/>
    </source>
</evidence>
<evidence type="ECO:0000256" key="15">
    <source>
        <dbReference type="SAM" id="Phobius"/>
    </source>
</evidence>
<dbReference type="InterPro" id="IPR036890">
    <property type="entry name" value="HATPase_C_sf"/>
</dbReference>
<dbReference type="SUPFAM" id="SSF47226">
    <property type="entry name" value="Histidine-containing phosphotransfer domain, HPT domain"/>
    <property type="match status" value="1"/>
</dbReference>
<feature type="modified residue" description="Phosphohistidine" evidence="12">
    <location>
        <position position="729"/>
    </location>
</feature>
<dbReference type="CDD" id="cd00082">
    <property type="entry name" value="HisKA"/>
    <property type="match status" value="1"/>
</dbReference>
<dbReference type="CDD" id="cd17546">
    <property type="entry name" value="REC_hyHK_CKI1_RcsC-like"/>
    <property type="match status" value="1"/>
</dbReference>
<evidence type="ECO:0000256" key="11">
    <source>
        <dbReference type="ARBA" id="ARBA00023136"/>
    </source>
</evidence>
<keyword evidence="9 15" id="KW-1133">Transmembrane helix</keyword>
<dbReference type="InterPro" id="IPR003661">
    <property type="entry name" value="HisK_dim/P_dom"/>
</dbReference>
<evidence type="ECO:0000259" key="17">
    <source>
        <dbReference type="PROSITE" id="PS50110"/>
    </source>
</evidence>
<dbReference type="PRINTS" id="PR00344">
    <property type="entry name" value="BCTRLSENSOR"/>
</dbReference>
<keyword evidence="11 15" id="KW-0472">Membrane</keyword>
<feature type="transmembrane region" description="Helical" evidence="15">
    <location>
        <begin position="51"/>
        <end position="70"/>
    </location>
</feature>
<evidence type="ECO:0000256" key="13">
    <source>
        <dbReference type="PROSITE-ProRule" id="PRU00169"/>
    </source>
</evidence>
<evidence type="ECO:0000256" key="14">
    <source>
        <dbReference type="SAM" id="MobiDB-lite"/>
    </source>
</evidence>
<feature type="modified residue" description="4-aspartylphosphate" evidence="13">
    <location>
        <position position="572"/>
    </location>
</feature>
<protein>
    <recommendedName>
        <fullName evidence="3">histidine kinase</fullName>
        <ecNumber evidence="3">2.7.13.3</ecNumber>
    </recommendedName>
</protein>
<feature type="domain" description="Response regulatory" evidence="17">
    <location>
        <begin position="518"/>
        <end position="637"/>
    </location>
</feature>
<dbReference type="EMBL" id="WTPX01000071">
    <property type="protein sequence ID" value="NNJ26299.1"/>
    <property type="molecule type" value="Genomic_DNA"/>
</dbReference>
<evidence type="ECO:0000256" key="6">
    <source>
        <dbReference type="ARBA" id="ARBA00022692"/>
    </source>
</evidence>
<keyword evidence="19" id="KW-0418">Kinase</keyword>
<dbReference type="Pfam" id="PF01627">
    <property type="entry name" value="Hpt"/>
    <property type="match status" value="1"/>
</dbReference>
<evidence type="ECO:0000256" key="4">
    <source>
        <dbReference type="ARBA" id="ARBA00022475"/>
    </source>
</evidence>
<proteinExistence type="predicted"/>
<dbReference type="InterPro" id="IPR004358">
    <property type="entry name" value="Sig_transdc_His_kin-like_C"/>
</dbReference>
<dbReference type="SUPFAM" id="SSF55874">
    <property type="entry name" value="ATPase domain of HSP90 chaperone/DNA topoisomerase II/histidine kinase"/>
    <property type="match status" value="1"/>
</dbReference>
<dbReference type="PANTHER" id="PTHR45339:SF1">
    <property type="entry name" value="HYBRID SIGNAL TRANSDUCTION HISTIDINE KINASE J"/>
    <property type="match status" value="1"/>
</dbReference>
<dbReference type="InterPro" id="IPR005467">
    <property type="entry name" value="His_kinase_dom"/>
</dbReference>
<feature type="region of interest" description="Disordered" evidence="14">
    <location>
        <begin position="662"/>
        <end position="686"/>
    </location>
</feature>
<dbReference type="SUPFAM" id="SSF52172">
    <property type="entry name" value="CheY-like"/>
    <property type="match status" value="1"/>
</dbReference>
<evidence type="ECO:0000313" key="19">
    <source>
        <dbReference type="EMBL" id="NNJ26299.1"/>
    </source>
</evidence>
<comment type="subcellular location">
    <subcellularLocation>
        <location evidence="2">Cell membrane</location>
        <topology evidence="2">Multi-pass membrane protein</topology>
    </subcellularLocation>
</comment>
<evidence type="ECO:0000256" key="1">
    <source>
        <dbReference type="ARBA" id="ARBA00000085"/>
    </source>
</evidence>
<keyword evidence="4" id="KW-1003">Cell membrane</keyword>
<name>A0ABX1VEZ5_9PLAN</name>
<dbReference type="Pfam" id="PF00072">
    <property type="entry name" value="Response_reg"/>
    <property type="match status" value="1"/>
</dbReference>
<evidence type="ECO:0000256" key="12">
    <source>
        <dbReference type="PROSITE-ProRule" id="PRU00110"/>
    </source>
</evidence>
<evidence type="ECO:0000256" key="3">
    <source>
        <dbReference type="ARBA" id="ARBA00012438"/>
    </source>
</evidence>
<gene>
    <name evidence="19" type="primary">rcsC_5</name>
    <name evidence="19" type="ORF">LzC2_23810</name>
</gene>
<keyword evidence="19" id="KW-0808">Transferase</keyword>
<reference evidence="19 20" key="1">
    <citation type="journal article" date="2020" name="Syst. Appl. Microbiol.">
        <title>Alienimonas chondri sp. nov., a novel planctomycete isolated from the biofilm of the red alga Chondrus crispus.</title>
        <authorList>
            <person name="Vitorino I."/>
            <person name="Albuquerque L."/>
            <person name="Wiegand S."/>
            <person name="Kallscheuer N."/>
            <person name="da Costa M.S."/>
            <person name="Lobo-da-Cunha A."/>
            <person name="Jogler C."/>
            <person name="Lage O.M."/>
        </authorList>
    </citation>
    <scope>NUCLEOTIDE SEQUENCE [LARGE SCALE GENOMIC DNA]</scope>
    <source>
        <strain evidence="19 20">LzC2</strain>
    </source>
</reference>
<dbReference type="PROSITE" id="PS50109">
    <property type="entry name" value="HIS_KIN"/>
    <property type="match status" value="1"/>
</dbReference>